<dbReference type="RefSeq" id="WP_326617861.1">
    <property type="nucleotide sequence ID" value="NZ_CP109106.1"/>
</dbReference>
<feature type="compositionally biased region" description="Pro residues" evidence="1">
    <location>
        <begin position="179"/>
        <end position="197"/>
    </location>
</feature>
<dbReference type="Pfam" id="PF09684">
    <property type="entry name" value="Tail_P2_I"/>
    <property type="match status" value="1"/>
</dbReference>
<dbReference type="InterPro" id="IPR011748">
    <property type="entry name" value="Unchr_phage_tail-like"/>
</dbReference>
<dbReference type="Proteomes" id="UP001344251">
    <property type="component" value="Chromosome"/>
</dbReference>
<name>A0ABZ1FDD5_9ACTN</name>
<keyword evidence="3" id="KW-1185">Reference proteome</keyword>
<gene>
    <name evidence="2" type="ORF">OG863_10700</name>
</gene>
<feature type="region of interest" description="Disordered" evidence="1">
    <location>
        <begin position="176"/>
        <end position="205"/>
    </location>
</feature>
<evidence type="ECO:0000256" key="1">
    <source>
        <dbReference type="SAM" id="MobiDB-lite"/>
    </source>
</evidence>
<reference evidence="2 3" key="1">
    <citation type="submission" date="2022-10" db="EMBL/GenBank/DDBJ databases">
        <title>The complete genomes of actinobacterial strains from the NBC collection.</title>
        <authorList>
            <person name="Joergensen T.S."/>
            <person name="Alvarez Arevalo M."/>
            <person name="Sterndorff E.B."/>
            <person name="Faurdal D."/>
            <person name="Vuksanovic O."/>
            <person name="Mourched A.-S."/>
            <person name="Charusanti P."/>
            <person name="Shaw S."/>
            <person name="Blin K."/>
            <person name="Weber T."/>
        </authorList>
    </citation>
    <scope>NUCLEOTIDE SEQUENCE [LARGE SCALE GENOMIC DNA]</scope>
    <source>
        <strain evidence="2 3">NBC 01774</strain>
    </source>
</reference>
<evidence type="ECO:0000313" key="3">
    <source>
        <dbReference type="Proteomes" id="UP001344251"/>
    </source>
</evidence>
<dbReference type="InterPro" id="IPR006521">
    <property type="entry name" value="Tail_protein_I"/>
</dbReference>
<organism evidence="2 3">
    <name type="scientific">Streptomyces decoyicus</name>
    <dbReference type="NCBI Taxonomy" id="249567"/>
    <lineage>
        <taxon>Bacteria</taxon>
        <taxon>Bacillati</taxon>
        <taxon>Actinomycetota</taxon>
        <taxon>Actinomycetes</taxon>
        <taxon>Kitasatosporales</taxon>
        <taxon>Streptomycetaceae</taxon>
        <taxon>Streptomyces</taxon>
    </lineage>
</organism>
<dbReference type="NCBIfam" id="TIGR02242">
    <property type="entry name" value="tail_TIGR02242"/>
    <property type="match status" value="1"/>
</dbReference>
<evidence type="ECO:0000313" key="2">
    <source>
        <dbReference type="EMBL" id="WSB68385.1"/>
    </source>
</evidence>
<protein>
    <submittedName>
        <fullName evidence="2">Phage tail protein</fullName>
    </submittedName>
</protein>
<proteinExistence type="predicted"/>
<dbReference type="EMBL" id="CP109106">
    <property type="protein sequence ID" value="WSB68385.1"/>
    <property type="molecule type" value="Genomic_DNA"/>
</dbReference>
<accession>A0ABZ1FDD5</accession>
<sequence length="205" mass="21788">MRGTPTGMLSPHPLGAALPAVYADDDFAQRFVEGLDVVLAPLFHVLDCLESYFTPALAPEDFVDWLTTWVGTELDGTEALSTRRRAVATAVSLHRVRGTRLGLSEAVHLAFGTRPEITESGGATWSARPLGPFPGFPHPGLRVTLRVHDPAATDPHRLHAVVAAARPAHLPFTVEVTTPRPPDAHPAPTPGPTPGPMPQATSEGT</sequence>